<gene>
    <name evidence="1" type="ORF">FH972_014906</name>
</gene>
<proteinExistence type="predicted"/>
<dbReference type="EMBL" id="CM017326">
    <property type="protein sequence ID" value="KAE8076243.1"/>
    <property type="molecule type" value="Genomic_DNA"/>
</dbReference>
<dbReference type="AlphaFoldDB" id="A0A5N6RB56"/>
<dbReference type="Proteomes" id="UP000327013">
    <property type="component" value="Chromosome 6"/>
</dbReference>
<name>A0A5N6RB56_9ROSI</name>
<evidence type="ECO:0000313" key="1">
    <source>
        <dbReference type="EMBL" id="KAE8076243.1"/>
    </source>
</evidence>
<sequence>MASATKKMTVSGSFCVDDALPSSSISSISRAAASAASAPVSASAGNAPQD</sequence>
<protein>
    <submittedName>
        <fullName evidence="1">Uncharacterized protein</fullName>
    </submittedName>
</protein>
<keyword evidence="2" id="KW-1185">Reference proteome</keyword>
<organism evidence="1 2">
    <name type="scientific">Carpinus fangiana</name>
    <dbReference type="NCBI Taxonomy" id="176857"/>
    <lineage>
        <taxon>Eukaryota</taxon>
        <taxon>Viridiplantae</taxon>
        <taxon>Streptophyta</taxon>
        <taxon>Embryophyta</taxon>
        <taxon>Tracheophyta</taxon>
        <taxon>Spermatophyta</taxon>
        <taxon>Magnoliopsida</taxon>
        <taxon>eudicotyledons</taxon>
        <taxon>Gunneridae</taxon>
        <taxon>Pentapetalae</taxon>
        <taxon>rosids</taxon>
        <taxon>fabids</taxon>
        <taxon>Fagales</taxon>
        <taxon>Betulaceae</taxon>
        <taxon>Carpinus</taxon>
    </lineage>
</organism>
<accession>A0A5N6RB56</accession>
<reference evidence="1 2" key="1">
    <citation type="submission" date="2019-06" db="EMBL/GenBank/DDBJ databases">
        <title>A chromosomal-level reference genome of Carpinus fangiana (Coryloideae, Betulaceae).</title>
        <authorList>
            <person name="Yang X."/>
            <person name="Wang Z."/>
            <person name="Zhang L."/>
            <person name="Hao G."/>
            <person name="Liu J."/>
            <person name="Yang Y."/>
        </authorList>
    </citation>
    <scope>NUCLEOTIDE SEQUENCE [LARGE SCALE GENOMIC DNA]</scope>
    <source>
        <strain evidence="1">Cfa_2016G</strain>
        <tissue evidence="1">Leaf</tissue>
    </source>
</reference>
<evidence type="ECO:0000313" key="2">
    <source>
        <dbReference type="Proteomes" id="UP000327013"/>
    </source>
</evidence>